<evidence type="ECO:0000313" key="3">
    <source>
        <dbReference type="Proteomes" id="UP001055125"/>
    </source>
</evidence>
<reference evidence="2" key="2">
    <citation type="submission" date="2021-08" db="EMBL/GenBank/DDBJ databases">
        <authorList>
            <person name="Tani A."/>
            <person name="Ola A."/>
            <person name="Ogura Y."/>
            <person name="Katsura K."/>
            <person name="Hayashi T."/>
        </authorList>
    </citation>
    <scope>NUCLEOTIDE SEQUENCE</scope>
    <source>
        <strain evidence="2">DSM 19015</strain>
    </source>
</reference>
<keyword evidence="3" id="KW-1185">Reference proteome</keyword>
<dbReference type="EMBL" id="BPQP01000100">
    <property type="protein sequence ID" value="GJD97686.1"/>
    <property type="molecule type" value="Genomic_DNA"/>
</dbReference>
<dbReference type="Pfam" id="PF13661">
    <property type="entry name" value="2OG-FeII_Oxy_4"/>
    <property type="match status" value="1"/>
</dbReference>
<dbReference type="InterPro" id="IPR039558">
    <property type="entry name" value="TPA1/OFD1_N"/>
</dbReference>
<feature type="domain" description="Prolyl 3,4-dihydroxylase TPA1/OFD1 N-terminal" evidence="1">
    <location>
        <begin position="100"/>
        <end position="179"/>
    </location>
</feature>
<name>A0ABQ4S3H7_9HYPH</name>
<gene>
    <name evidence="2" type="ORF">OCOJLMKI_4919</name>
</gene>
<sequence length="195" mass="21577">MLPNFSNAKLSNDPFPHMRVPGILDSTTATGVLEWLKTQAPWVLRVESFYEQHEFSLLAADLDGSTEALTMSEFVGAVRDKLQASFSVAADLILVDIAAHRLTAGQTIRIHNDYLDSGEETHRLLIQLNDGWNSDRGGLLMLFADEHPGSLKSIVMPAHASGFAFEISHRSFHAVSSINFGERYTLVYTFRKAAA</sequence>
<dbReference type="RefSeq" id="WP_238246740.1">
    <property type="nucleotide sequence ID" value="NZ_BPQP01000100.1"/>
</dbReference>
<comment type="caution">
    <text evidence="2">The sequence shown here is derived from an EMBL/GenBank/DDBJ whole genome shotgun (WGS) entry which is preliminary data.</text>
</comment>
<dbReference type="Proteomes" id="UP001055125">
    <property type="component" value="Unassembled WGS sequence"/>
</dbReference>
<evidence type="ECO:0000313" key="2">
    <source>
        <dbReference type="EMBL" id="GJD97686.1"/>
    </source>
</evidence>
<proteinExistence type="predicted"/>
<dbReference type="Gene3D" id="2.60.120.620">
    <property type="entry name" value="q2cbj1_9rhob like domain"/>
    <property type="match status" value="1"/>
</dbReference>
<evidence type="ECO:0000259" key="1">
    <source>
        <dbReference type="Pfam" id="PF13661"/>
    </source>
</evidence>
<reference evidence="2" key="1">
    <citation type="journal article" date="2021" name="Front. Microbiol.">
        <title>Comprehensive Comparative Genomics and Phenotyping of Methylobacterium Species.</title>
        <authorList>
            <person name="Alessa O."/>
            <person name="Ogura Y."/>
            <person name="Fujitani Y."/>
            <person name="Takami H."/>
            <person name="Hayashi T."/>
            <person name="Sahin N."/>
            <person name="Tani A."/>
        </authorList>
    </citation>
    <scope>NUCLEOTIDE SEQUENCE</scope>
    <source>
        <strain evidence="2">DSM 19015</strain>
    </source>
</reference>
<protein>
    <recommendedName>
        <fullName evidence="1">Prolyl 3,4-dihydroxylase TPA1/OFD1 N-terminal domain-containing protein</fullName>
    </recommendedName>
</protein>
<dbReference type="NCBIfam" id="NF041706">
    <property type="entry name" value="2OG_matur_YhhC"/>
    <property type="match status" value="1"/>
</dbReference>
<organism evidence="2 3">
    <name type="scientific">Methylobacterium iners</name>
    <dbReference type="NCBI Taxonomy" id="418707"/>
    <lineage>
        <taxon>Bacteria</taxon>
        <taxon>Pseudomonadati</taxon>
        <taxon>Pseudomonadota</taxon>
        <taxon>Alphaproteobacteria</taxon>
        <taxon>Hyphomicrobiales</taxon>
        <taxon>Methylobacteriaceae</taxon>
        <taxon>Methylobacterium</taxon>
    </lineage>
</organism>
<accession>A0ABQ4S3H7</accession>